<evidence type="ECO:0000256" key="2">
    <source>
        <dbReference type="SAM" id="SignalP"/>
    </source>
</evidence>
<dbReference type="GO" id="GO:0016787">
    <property type="term" value="F:hydrolase activity"/>
    <property type="evidence" value="ECO:0007669"/>
    <property type="project" value="UniProtKB-KW"/>
</dbReference>
<sequence>MKRRWHIGFLACALVASALWLPASLTARAASSGSDGSGSSGPAAVAASADANATSADASTPGTGVAPNPVRGSANGHGSETSSNEETQAPNAPAQERVVRVLVIGSSVARGWKDPKGGGYLHRTFTALSSLTPITYDVIDKAEPGKGVLSIRDTYVKWLDTYQPQIVCIAWGGLDDLYQHTPFRVYDEQVHWQIEEALDHHAMVMLVTTPVSKASFTTYRVAQQALMESEIQVADSFHNPNVYVFNLFDQMKAYLWAHHESIQPLMHDSWHPNAKGHALAAELLVKDILAKFPATAPVFKAEPASSSRHPEGGSATSSGRPEGELAS</sequence>
<dbReference type="Gene3D" id="3.40.50.1110">
    <property type="entry name" value="SGNH hydrolase"/>
    <property type="match status" value="1"/>
</dbReference>
<feature type="region of interest" description="Disordered" evidence="1">
    <location>
        <begin position="300"/>
        <end position="327"/>
    </location>
</feature>
<feature type="chain" id="PRO_5046430461" evidence="2">
    <location>
        <begin position="30"/>
        <end position="327"/>
    </location>
</feature>
<keyword evidence="5" id="KW-1185">Reference proteome</keyword>
<dbReference type="CDD" id="cd00229">
    <property type="entry name" value="SGNH_hydrolase"/>
    <property type="match status" value="1"/>
</dbReference>
<dbReference type="InterPro" id="IPR013830">
    <property type="entry name" value="SGNH_hydro"/>
</dbReference>
<gene>
    <name evidence="4" type="ORF">QID03_07645</name>
</gene>
<dbReference type="PANTHER" id="PTHR30383:SF5">
    <property type="entry name" value="SGNH HYDROLASE-TYPE ESTERASE DOMAIN-CONTAINING PROTEIN"/>
    <property type="match status" value="1"/>
</dbReference>
<proteinExistence type="predicted"/>
<keyword evidence="2" id="KW-0732">Signal</keyword>
<dbReference type="InterPro" id="IPR051532">
    <property type="entry name" value="Ester_Hydrolysis_Enzymes"/>
</dbReference>
<name>A0ABT6XY97_ALISE</name>
<dbReference type="Proteomes" id="UP001529245">
    <property type="component" value="Unassembled WGS sequence"/>
</dbReference>
<feature type="compositionally biased region" description="Polar residues" evidence="1">
    <location>
        <begin position="76"/>
        <end position="90"/>
    </location>
</feature>
<feature type="domain" description="SGNH hydrolase-type esterase" evidence="3">
    <location>
        <begin position="103"/>
        <end position="279"/>
    </location>
</feature>
<keyword evidence="4" id="KW-0378">Hydrolase</keyword>
<dbReference type="RefSeq" id="WP_283203574.1">
    <property type="nucleotide sequence ID" value="NZ_JASGCB010000010.1"/>
</dbReference>
<dbReference type="EMBL" id="JASGCB010000010">
    <property type="protein sequence ID" value="MDI9260063.1"/>
    <property type="molecule type" value="Genomic_DNA"/>
</dbReference>
<feature type="signal peptide" evidence="2">
    <location>
        <begin position="1"/>
        <end position="29"/>
    </location>
</feature>
<protein>
    <submittedName>
        <fullName evidence="4">SGNH/GDSL hydrolase family protein</fullName>
    </submittedName>
</protein>
<evidence type="ECO:0000259" key="3">
    <source>
        <dbReference type="Pfam" id="PF13472"/>
    </source>
</evidence>
<accession>A0ABT6XY97</accession>
<feature type="region of interest" description="Disordered" evidence="1">
    <location>
        <begin position="52"/>
        <end position="94"/>
    </location>
</feature>
<dbReference type="PANTHER" id="PTHR30383">
    <property type="entry name" value="THIOESTERASE 1/PROTEASE 1/LYSOPHOSPHOLIPASE L1"/>
    <property type="match status" value="1"/>
</dbReference>
<dbReference type="SUPFAM" id="SSF52266">
    <property type="entry name" value="SGNH hydrolase"/>
    <property type="match status" value="1"/>
</dbReference>
<evidence type="ECO:0000313" key="5">
    <source>
        <dbReference type="Proteomes" id="UP001529245"/>
    </source>
</evidence>
<dbReference type="InterPro" id="IPR036514">
    <property type="entry name" value="SGNH_hydro_sf"/>
</dbReference>
<organism evidence="4 5">
    <name type="scientific">Alicyclobacillus sendaiensis PA2</name>
    <dbReference type="NCBI Taxonomy" id="3029425"/>
    <lineage>
        <taxon>Bacteria</taxon>
        <taxon>Bacillati</taxon>
        <taxon>Bacillota</taxon>
        <taxon>Bacilli</taxon>
        <taxon>Bacillales</taxon>
        <taxon>Alicyclobacillaceae</taxon>
        <taxon>Alicyclobacillus</taxon>
    </lineage>
</organism>
<comment type="caution">
    <text evidence="4">The sequence shown here is derived from an EMBL/GenBank/DDBJ whole genome shotgun (WGS) entry which is preliminary data.</text>
</comment>
<reference evidence="4 5" key="1">
    <citation type="submission" date="2023-04" db="EMBL/GenBank/DDBJ databases">
        <title>A. sendaiensis sub sp. chiapanensis a novel subspecie with specific adaptation in bacterial cell wall isolated from an active volcano.</title>
        <authorList>
            <person name="Alvarez Gutierrez P.E."/>
            <person name="Ortiz Cortes L.Y."/>
        </authorList>
    </citation>
    <scope>NUCLEOTIDE SEQUENCE [LARGE SCALE GENOMIC DNA]</scope>
    <source>
        <strain evidence="4 5">PA2</strain>
    </source>
</reference>
<dbReference type="Pfam" id="PF13472">
    <property type="entry name" value="Lipase_GDSL_2"/>
    <property type="match status" value="1"/>
</dbReference>
<evidence type="ECO:0000256" key="1">
    <source>
        <dbReference type="SAM" id="MobiDB-lite"/>
    </source>
</evidence>
<evidence type="ECO:0000313" key="4">
    <source>
        <dbReference type="EMBL" id="MDI9260063.1"/>
    </source>
</evidence>